<organism evidence="1 2">
    <name type="scientific">Pristionchus mayeri</name>
    <dbReference type="NCBI Taxonomy" id="1317129"/>
    <lineage>
        <taxon>Eukaryota</taxon>
        <taxon>Metazoa</taxon>
        <taxon>Ecdysozoa</taxon>
        <taxon>Nematoda</taxon>
        <taxon>Chromadorea</taxon>
        <taxon>Rhabditida</taxon>
        <taxon>Rhabditina</taxon>
        <taxon>Diplogasteromorpha</taxon>
        <taxon>Diplogasteroidea</taxon>
        <taxon>Neodiplogasteridae</taxon>
        <taxon>Pristionchus</taxon>
    </lineage>
</organism>
<keyword evidence="2" id="KW-1185">Reference proteome</keyword>
<reference evidence="2" key="1">
    <citation type="submission" date="2022-10" db="EMBL/GenBank/DDBJ databases">
        <title>Genome assembly of Pristionchus species.</title>
        <authorList>
            <person name="Yoshida K."/>
            <person name="Sommer R.J."/>
        </authorList>
    </citation>
    <scope>NUCLEOTIDE SEQUENCE [LARGE SCALE GENOMIC DNA]</scope>
    <source>
        <strain evidence="2">RS5460</strain>
    </source>
</reference>
<dbReference type="EMBL" id="BTRK01000004">
    <property type="protein sequence ID" value="GMR45024.1"/>
    <property type="molecule type" value="Genomic_DNA"/>
</dbReference>
<evidence type="ECO:0000313" key="2">
    <source>
        <dbReference type="Proteomes" id="UP001328107"/>
    </source>
</evidence>
<evidence type="ECO:0000313" key="1">
    <source>
        <dbReference type="EMBL" id="GMR45024.1"/>
    </source>
</evidence>
<comment type="caution">
    <text evidence="1">The sequence shown here is derived from an EMBL/GenBank/DDBJ whole genome shotgun (WGS) entry which is preliminary data.</text>
</comment>
<proteinExistence type="predicted"/>
<accession>A0AAN5CIF4</accession>
<protein>
    <submittedName>
        <fullName evidence="1">Uncharacterized protein</fullName>
    </submittedName>
</protein>
<name>A0AAN5CIF4_9BILA</name>
<gene>
    <name evidence="1" type="ORF">PMAYCL1PPCAC_15219</name>
</gene>
<feature type="non-terminal residue" evidence="1">
    <location>
        <position position="1"/>
    </location>
</feature>
<sequence>YILIKGEIGFEDHQYSTIFVKGEDMGVRQLLCIPEQTESGVVGYNIRTLADSILNTLDLQGWQTRVRSQRRDGVFLVRIPVGTLLNLLEHQRWKVVSVNGPDVADGSYTFTLRKGGG</sequence>
<dbReference type="AlphaFoldDB" id="A0AAN5CIF4"/>
<dbReference type="Proteomes" id="UP001328107">
    <property type="component" value="Unassembled WGS sequence"/>
</dbReference>